<protein>
    <submittedName>
        <fullName evidence="1">Uncharacterized protein</fullName>
    </submittedName>
</protein>
<evidence type="ECO:0000313" key="2">
    <source>
        <dbReference type="Proteomes" id="UP001056455"/>
    </source>
</evidence>
<dbReference type="RefSeq" id="WP_252594434.1">
    <property type="nucleotide sequence ID" value="NZ_CP099489.1"/>
</dbReference>
<keyword evidence="2" id="KW-1185">Reference proteome</keyword>
<name>A0ABY4YXS5_9MICO</name>
<dbReference type="EMBL" id="CP099489">
    <property type="protein sequence ID" value="USQ81050.1"/>
    <property type="molecule type" value="Genomic_DNA"/>
</dbReference>
<gene>
    <name evidence="1" type="ORF">NF556_05225</name>
</gene>
<accession>A0ABY4YXS5</accession>
<sequence>METMNITMTGKAGTTGALCRDAVRAPFGVARDRVCTDTIGGAFVSAIANSATTVAFPLRRAVD</sequence>
<evidence type="ECO:0000313" key="1">
    <source>
        <dbReference type="EMBL" id="USQ81050.1"/>
    </source>
</evidence>
<reference evidence="1" key="1">
    <citation type="submission" date="2022-06" db="EMBL/GenBank/DDBJ databases">
        <title>Ornithinimicrobium HY1793.</title>
        <authorList>
            <person name="Huang Y."/>
        </authorList>
    </citation>
    <scope>NUCLEOTIDE SEQUENCE</scope>
    <source>
        <strain evidence="1">HY1793</strain>
    </source>
</reference>
<organism evidence="1 2">
    <name type="scientific">Ornithinimicrobium faecis</name>
    <dbReference type="NCBI Taxonomy" id="2934158"/>
    <lineage>
        <taxon>Bacteria</taxon>
        <taxon>Bacillati</taxon>
        <taxon>Actinomycetota</taxon>
        <taxon>Actinomycetes</taxon>
        <taxon>Micrococcales</taxon>
        <taxon>Ornithinimicrobiaceae</taxon>
        <taxon>Ornithinimicrobium</taxon>
    </lineage>
</organism>
<dbReference type="Proteomes" id="UP001056455">
    <property type="component" value="Chromosome"/>
</dbReference>
<proteinExistence type="predicted"/>